<evidence type="ECO:0000313" key="2">
    <source>
        <dbReference type="Proteomes" id="UP001239111"/>
    </source>
</evidence>
<gene>
    <name evidence="1" type="ORF">QAD02_004140</name>
</gene>
<evidence type="ECO:0000313" key="1">
    <source>
        <dbReference type="EMBL" id="KAJ8672879.1"/>
    </source>
</evidence>
<dbReference type="EMBL" id="CM056743">
    <property type="protein sequence ID" value="KAJ8672879.1"/>
    <property type="molecule type" value="Genomic_DNA"/>
</dbReference>
<reference evidence="1" key="1">
    <citation type="submission" date="2023-04" db="EMBL/GenBank/DDBJ databases">
        <title>A chromosome-level genome assembly of the parasitoid wasp Eretmocerus hayati.</title>
        <authorList>
            <person name="Zhong Y."/>
            <person name="Liu S."/>
            <person name="Liu Y."/>
        </authorList>
    </citation>
    <scope>NUCLEOTIDE SEQUENCE</scope>
    <source>
        <strain evidence="1">ZJU_SS_LIU_2023</strain>
    </source>
</reference>
<comment type="caution">
    <text evidence="1">The sequence shown here is derived from an EMBL/GenBank/DDBJ whole genome shotgun (WGS) entry which is preliminary data.</text>
</comment>
<keyword evidence="2" id="KW-1185">Reference proteome</keyword>
<proteinExistence type="predicted"/>
<protein>
    <submittedName>
        <fullName evidence="1">Uncharacterized protein</fullName>
    </submittedName>
</protein>
<organism evidence="1 2">
    <name type="scientific">Eretmocerus hayati</name>
    <dbReference type="NCBI Taxonomy" id="131215"/>
    <lineage>
        <taxon>Eukaryota</taxon>
        <taxon>Metazoa</taxon>
        <taxon>Ecdysozoa</taxon>
        <taxon>Arthropoda</taxon>
        <taxon>Hexapoda</taxon>
        <taxon>Insecta</taxon>
        <taxon>Pterygota</taxon>
        <taxon>Neoptera</taxon>
        <taxon>Endopterygota</taxon>
        <taxon>Hymenoptera</taxon>
        <taxon>Apocrita</taxon>
        <taxon>Proctotrupomorpha</taxon>
        <taxon>Chalcidoidea</taxon>
        <taxon>Aphelinidae</taxon>
        <taxon>Aphelininae</taxon>
        <taxon>Eretmocerus</taxon>
    </lineage>
</organism>
<name>A0ACC2NNN9_9HYME</name>
<accession>A0ACC2NNN9</accession>
<feature type="non-terminal residue" evidence="1">
    <location>
        <position position="1"/>
    </location>
</feature>
<sequence>SASSLQSWPQLRHIGASLHMEHPNDSPHQRISHHSSASAHHDSQLSHHRDRTLDDDDFKTSSNNATSSRHDLLQRRARDDRDSPGKELGLQSSTKSLSDEISDPALSRFERLFNFARSSSSSVTAPPTTYSKFQPGRRVCSSDSFPTSDQSDDGNLSPSRLAFNTDLLGGFLCCPGWTQMTRLSFGCNKPVCPQPCQNGGTCSSPGKCSCLKGFTGDYCQIDVDECASQKPCDQICKNLPGTYQCQCRNGYELQADRQSCRKSDSDGTAFEARDLEGEVELIPTTSTTRRPIFAETENDVNNRDETDYEELIRRLTRLEEQFEKGDKMESYNNEIASKITLAIESINEIRRSVHQMQSMHQEIYELKSKLRLYEFEAKKIEQLTSKVLELENRMKTRCRSNIF</sequence>
<dbReference type="Proteomes" id="UP001239111">
    <property type="component" value="Chromosome 3"/>
</dbReference>